<keyword evidence="3" id="KW-1185">Reference proteome</keyword>
<dbReference type="Pfam" id="PF18949">
    <property type="entry name" value="DUF5693"/>
    <property type="match status" value="1"/>
</dbReference>
<feature type="transmembrane region" description="Helical" evidence="1">
    <location>
        <begin position="439"/>
        <end position="456"/>
    </location>
</feature>
<dbReference type="EMBL" id="BMOE01000011">
    <property type="protein sequence ID" value="GGJ83321.1"/>
    <property type="molecule type" value="Genomic_DNA"/>
</dbReference>
<gene>
    <name evidence="2" type="ORF">GCM10008939_29020</name>
</gene>
<protein>
    <submittedName>
        <fullName evidence="2">Uncharacterized protein</fullName>
    </submittedName>
</protein>
<feature type="transmembrane region" description="Helical" evidence="1">
    <location>
        <begin position="531"/>
        <end position="554"/>
    </location>
</feature>
<accession>A0A917PLQ4</accession>
<keyword evidence="1" id="KW-0472">Membrane</keyword>
<evidence type="ECO:0000313" key="3">
    <source>
        <dbReference type="Proteomes" id="UP000635726"/>
    </source>
</evidence>
<organism evidence="2 3">
    <name type="scientific">Deinococcus aquiradiocola</name>
    <dbReference type="NCBI Taxonomy" id="393059"/>
    <lineage>
        <taxon>Bacteria</taxon>
        <taxon>Thermotogati</taxon>
        <taxon>Deinococcota</taxon>
        <taxon>Deinococci</taxon>
        <taxon>Deinococcales</taxon>
        <taxon>Deinococcaceae</taxon>
        <taxon>Deinococcus</taxon>
    </lineage>
</organism>
<feature type="transmembrane region" description="Helical" evidence="1">
    <location>
        <begin position="468"/>
        <end position="493"/>
    </location>
</feature>
<reference evidence="2" key="2">
    <citation type="submission" date="2020-09" db="EMBL/GenBank/DDBJ databases">
        <authorList>
            <person name="Sun Q."/>
            <person name="Ohkuma M."/>
        </authorList>
    </citation>
    <scope>NUCLEOTIDE SEQUENCE</scope>
    <source>
        <strain evidence="2">JCM 14371</strain>
    </source>
</reference>
<name>A0A917PLQ4_9DEIO</name>
<reference evidence="2" key="1">
    <citation type="journal article" date="2014" name="Int. J. Syst. Evol. Microbiol.">
        <title>Complete genome sequence of Corynebacterium casei LMG S-19264T (=DSM 44701T), isolated from a smear-ripened cheese.</title>
        <authorList>
            <consortium name="US DOE Joint Genome Institute (JGI-PGF)"/>
            <person name="Walter F."/>
            <person name="Albersmeier A."/>
            <person name="Kalinowski J."/>
            <person name="Ruckert C."/>
        </authorList>
    </citation>
    <scope>NUCLEOTIDE SEQUENCE</scope>
    <source>
        <strain evidence="2">JCM 14371</strain>
    </source>
</reference>
<feature type="transmembrane region" description="Helical" evidence="1">
    <location>
        <begin position="407"/>
        <end position="427"/>
    </location>
</feature>
<feature type="transmembrane region" description="Helical" evidence="1">
    <location>
        <begin position="383"/>
        <end position="401"/>
    </location>
</feature>
<feature type="transmembrane region" description="Helical" evidence="1">
    <location>
        <begin position="22"/>
        <end position="42"/>
    </location>
</feature>
<feature type="transmembrane region" description="Helical" evidence="1">
    <location>
        <begin position="334"/>
        <end position="353"/>
    </location>
</feature>
<evidence type="ECO:0000313" key="2">
    <source>
        <dbReference type="EMBL" id="GGJ83321.1"/>
    </source>
</evidence>
<sequence>MTPTTPPASRNPLLPTPNRHPLTPVLLLLIALSLIPALILAFTRVQFEQAQKTVSIVMDYSSLSAQANLNGQTPLGLLGQYRALGVNGVAVYEDTVGSKVARGELYLKPGSELAVENPGANVNTQLTYTRDLKPGTTAALKARFNLKFTDVTVGGQRWTAWPTDISFLPAGPNTTLISALKAQGYVVVYRPYDSPVVKVPGSDWPDVPFLAFNDTEVIGARDPELMRQVRARLGNRVPAIIEFTPQKGLDQLIAGGKAVRLFSISAAWQDLLTPPEVSSKFVLAARERSHKLLYTRPFKTVNDTTTFLKDLKTGLDKWGIRVGTPVAAAYEPNLLLKWLCIVGPLAAILLIGLSYPLTRVGLGVAVIGLLIALGLNGGQPFPGFALVAAISFPALGLVMRRDRVTDWFVATGFSLAGVLFVSALGANRDSMLGLDPFKGVGLTLLFPILLVALSFLPRQDIRKTVYQIYTAPIKLGDIIVMVLGAAAFALVFLRRGNATGVGVSDAEAKVRQSLQDSIIRPRFKELAGHPLLLLGLSGILPGYFTLLMLLGGVIGQASILNTFSHFHTPLLISFQRAFIGLGAGLVLGYVALYAVKFAMRLWQGRGDWLRSGTLN</sequence>
<evidence type="ECO:0000256" key="1">
    <source>
        <dbReference type="SAM" id="Phobius"/>
    </source>
</evidence>
<dbReference type="AlphaFoldDB" id="A0A917PLQ4"/>
<dbReference type="Proteomes" id="UP000635726">
    <property type="component" value="Unassembled WGS sequence"/>
</dbReference>
<feature type="transmembrane region" description="Helical" evidence="1">
    <location>
        <begin position="574"/>
        <end position="595"/>
    </location>
</feature>
<dbReference type="InterPro" id="IPR043748">
    <property type="entry name" value="DUF5693"/>
</dbReference>
<comment type="caution">
    <text evidence="2">The sequence shown here is derived from an EMBL/GenBank/DDBJ whole genome shotgun (WGS) entry which is preliminary data.</text>
</comment>
<dbReference type="RefSeq" id="WP_229671035.1">
    <property type="nucleotide sequence ID" value="NZ_BMOE01000011.1"/>
</dbReference>
<keyword evidence="1" id="KW-0812">Transmembrane</keyword>
<proteinExistence type="predicted"/>
<keyword evidence="1" id="KW-1133">Transmembrane helix</keyword>
<feature type="transmembrane region" description="Helical" evidence="1">
    <location>
        <begin position="359"/>
        <end position="376"/>
    </location>
</feature>